<feature type="signal peptide" evidence="1">
    <location>
        <begin position="1"/>
        <end position="26"/>
    </location>
</feature>
<dbReference type="GO" id="GO:0016787">
    <property type="term" value="F:hydrolase activity"/>
    <property type="evidence" value="ECO:0007669"/>
    <property type="project" value="UniProtKB-KW"/>
</dbReference>
<dbReference type="AlphaFoldDB" id="A0A839UN86"/>
<keyword evidence="2" id="KW-0378">Hydrolase</keyword>
<proteinExistence type="predicted"/>
<dbReference type="Pfam" id="PF00756">
    <property type="entry name" value="Esterase"/>
    <property type="match status" value="1"/>
</dbReference>
<accession>A0A839UN86</accession>
<dbReference type="InterPro" id="IPR050583">
    <property type="entry name" value="Mycobacterial_A85_antigen"/>
</dbReference>
<evidence type="ECO:0000256" key="1">
    <source>
        <dbReference type="SAM" id="SignalP"/>
    </source>
</evidence>
<reference evidence="2 3" key="1">
    <citation type="submission" date="2020-08" db="EMBL/GenBank/DDBJ databases">
        <title>Genomic Encyclopedia of Type Strains, Phase III (KMG-III): the genomes of soil and plant-associated and newly described type strains.</title>
        <authorList>
            <person name="Whitman W."/>
        </authorList>
    </citation>
    <scope>NUCLEOTIDE SEQUENCE [LARGE SCALE GENOMIC DNA]</scope>
    <source>
        <strain evidence="2 3">CECT 8571</strain>
    </source>
</reference>
<dbReference type="Gene3D" id="3.40.50.1820">
    <property type="entry name" value="alpha/beta hydrolase"/>
    <property type="match status" value="1"/>
</dbReference>
<sequence>MMRQWRQLICILWVAFAASVATESVAHERLDPQGAISGRVQVTEPLLLPTLDRSRQLRIYLPPGYHERADRYPVVYMHDGQNLFDEATSFAGEWGIDETLDELARTKGTRLIVVGIDNGGDKRTHELNPYDHDKYGKGEGAAYVQDLVNTIKPYVDRHYRTRPQVQHTLIMGSSLGGLISHYAALSYPSVFGGAGIFSPAYWIAEPIFEATADTGFKRHQRLYFLMGGAEGDSMVPDFKRMQRLVAASTHEAQFALVPHGEHREAFWRAQFLTALSWLLADGSTAAVASP</sequence>
<dbReference type="Proteomes" id="UP000559987">
    <property type="component" value="Unassembled WGS sequence"/>
</dbReference>
<dbReference type="PANTHER" id="PTHR48098">
    <property type="entry name" value="ENTEROCHELIN ESTERASE-RELATED"/>
    <property type="match status" value="1"/>
</dbReference>
<dbReference type="SUPFAM" id="SSF53474">
    <property type="entry name" value="alpha/beta-Hydrolases"/>
    <property type="match status" value="1"/>
</dbReference>
<dbReference type="InterPro" id="IPR029058">
    <property type="entry name" value="AB_hydrolase_fold"/>
</dbReference>
<name>A0A839UN86_9GAMM</name>
<comment type="caution">
    <text evidence="2">The sequence shown here is derived from an EMBL/GenBank/DDBJ whole genome shotgun (WGS) entry which is preliminary data.</text>
</comment>
<keyword evidence="3" id="KW-1185">Reference proteome</keyword>
<feature type="chain" id="PRO_5032757883" evidence="1">
    <location>
        <begin position="27"/>
        <end position="290"/>
    </location>
</feature>
<dbReference type="PANTHER" id="PTHR48098:SF6">
    <property type="entry name" value="FERRI-BACILLIBACTIN ESTERASE BESA"/>
    <property type="match status" value="1"/>
</dbReference>
<dbReference type="RefSeq" id="WP_183911134.1">
    <property type="nucleotide sequence ID" value="NZ_JACHXZ010000004.1"/>
</dbReference>
<dbReference type="EMBL" id="JACHXZ010000004">
    <property type="protein sequence ID" value="MBB3169634.1"/>
    <property type="molecule type" value="Genomic_DNA"/>
</dbReference>
<protein>
    <submittedName>
        <fullName evidence="2">Putative alpha/beta superfamily hydrolase</fullName>
    </submittedName>
</protein>
<organism evidence="2 3">
    <name type="scientific">Simiduia aestuariiviva</name>
    <dbReference type="NCBI Taxonomy" id="1510459"/>
    <lineage>
        <taxon>Bacteria</taxon>
        <taxon>Pseudomonadati</taxon>
        <taxon>Pseudomonadota</taxon>
        <taxon>Gammaproteobacteria</taxon>
        <taxon>Cellvibrionales</taxon>
        <taxon>Cellvibrionaceae</taxon>
        <taxon>Simiduia</taxon>
    </lineage>
</organism>
<gene>
    <name evidence="2" type="ORF">FHS30_002847</name>
</gene>
<evidence type="ECO:0000313" key="3">
    <source>
        <dbReference type="Proteomes" id="UP000559987"/>
    </source>
</evidence>
<dbReference type="InterPro" id="IPR000801">
    <property type="entry name" value="Esterase-like"/>
</dbReference>
<evidence type="ECO:0000313" key="2">
    <source>
        <dbReference type="EMBL" id="MBB3169634.1"/>
    </source>
</evidence>
<keyword evidence="1" id="KW-0732">Signal</keyword>